<dbReference type="SUPFAM" id="SSF50447">
    <property type="entry name" value="Translation proteins"/>
    <property type="match status" value="1"/>
</dbReference>
<dbReference type="PANTHER" id="PTHR11777">
    <property type="entry name" value="ALANYL-TRNA SYNTHETASE"/>
    <property type="match status" value="1"/>
</dbReference>
<sequence length="971" mass="107111">MSDISVNEIADAINNMSFDHPEWPMKKVRSAFIDYFVKTRGHKFWPSSPCVPHDDPTLLFANAGMNQYKPLFLGTADPNLEISTLRRACNTQKCIRAGGKHNDLDDVGKDVYHHTFFEMLGNWSFGDYFKEEAIEWAWSCLIDVYGLDPSRLYATYFGGNSQTPADTEARDLWLKYLPPNRVLPFDAKDNFWEMGATGPCGPCVEIHYDRIGGRDAGELVNADLPDVIEIWNNVFIQYNREADGSLRKLPAQHVDTGMGFERLTSILQGKDSNYDTDIFTPIFEAIRLLTGARPYAGKVGADDSDYVDMAYRVVADHVRTLTFAITDGAVPSNDGRGYVLRRVLRRAVRYGRQNLGAKLGFFSKLVPTLVEHMGEAFPEIVRKKEFVIQVIKEEEESFSRTLDKGLSKFSEMAENAEGGKFKGEDAHFLYTSMGFPMDLTELMCEEKNLKLDVEGFERKMAEEKELSAAARKAKMSGGSGKEMVLEAEQTASLISRDVETTKDEEKYVWEKNLATTVKACFIGRNETEDKTGFKDTISKSDGAAGLILQATNFYAEQGGQIYDTGFIKSPTGTLRVDNVQVYGGYVLHVGSVISGTFTCGSSATCEVDYERRRPVASNHTMTHVLNFALRDVLIGKEGETEGPSIDQKGSLVDDEKLRFDFSWGKPVGQDALAAIEGVCNAQITSSLSVNTYIAPLNDAKQISTLRAVFGEKYPDPVRVVSVCDTPIQDILKKPKDEIWKDYSIEFCGGTHLTNTKEAGAMVILSEEGIAKGIRRITAVSQDKAKEARNQARSFAERVKEVEALSGGELESETKKLKAELDGLQISCVAKADIAVVIDGMIKRVKEYRQKLIAAKVKGAEEACAAEVSKAKASGVSKCVVRYDFGVDGKTAQKILKAVAKDVAVMIITADVAGGKYGAFAAAPKTSDVDCKKWVEDTFKDIGGKGGGKKLNATRMIEGVDTIDKALEEARK</sequence>
<dbReference type="Pfam" id="PF01411">
    <property type="entry name" value="tRNA-synt_2c"/>
    <property type="match status" value="1"/>
</dbReference>
<dbReference type="Gene3D" id="3.10.310.40">
    <property type="match status" value="1"/>
</dbReference>
<dbReference type="InterPro" id="IPR018162">
    <property type="entry name" value="Ala-tRNA-ligase_IIc_anticod-bd"/>
</dbReference>
<dbReference type="SUPFAM" id="SSF55681">
    <property type="entry name" value="Class II aaRS and biotin synthetases"/>
    <property type="match status" value="1"/>
</dbReference>
<accession>A0A9W7G4W6</accession>
<keyword evidence="3 13" id="KW-0820">tRNA-binding</keyword>
<dbReference type="GO" id="GO:0070143">
    <property type="term" value="P:mitochondrial alanyl-tRNA aminoacylation"/>
    <property type="evidence" value="ECO:0007669"/>
    <property type="project" value="UniProtKB-UniRule"/>
</dbReference>
<evidence type="ECO:0000256" key="10">
    <source>
        <dbReference type="ARBA" id="ARBA00022917"/>
    </source>
</evidence>
<dbReference type="InterPro" id="IPR018164">
    <property type="entry name" value="Ala-tRNA-synth_IIc_N"/>
</dbReference>
<dbReference type="InterPro" id="IPR023033">
    <property type="entry name" value="Ala_tRNA_ligase_euk/bac"/>
</dbReference>
<evidence type="ECO:0000256" key="9">
    <source>
        <dbReference type="ARBA" id="ARBA00022884"/>
    </source>
</evidence>
<dbReference type="SUPFAM" id="SSF55186">
    <property type="entry name" value="ThrRS/AlaRS common domain"/>
    <property type="match status" value="1"/>
</dbReference>
<dbReference type="FunFam" id="3.30.980.10:FF:000004">
    <property type="entry name" value="Alanine--tRNA ligase, cytoplasmic"/>
    <property type="match status" value="1"/>
</dbReference>
<dbReference type="NCBIfam" id="TIGR00344">
    <property type="entry name" value="alaS"/>
    <property type="match status" value="1"/>
</dbReference>
<evidence type="ECO:0000256" key="1">
    <source>
        <dbReference type="ARBA" id="ARBA00004229"/>
    </source>
</evidence>
<organism evidence="16 17">
    <name type="scientific">Triparma columacea</name>
    <dbReference type="NCBI Taxonomy" id="722753"/>
    <lineage>
        <taxon>Eukaryota</taxon>
        <taxon>Sar</taxon>
        <taxon>Stramenopiles</taxon>
        <taxon>Ochrophyta</taxon>
        <taxon>Bolidophyceae</taxon>
        <taxon>Parmales</taxon>
        <taxon>Triparmaceae</taxon>
        <taxon>Triparma</taxon>
    </lineage>
</organism>
<dbReference type="OrthoDB" id="2423964at2759"/>
<dbReference type="Gene3D" id="3.30.980.10">
    <property type="entry name" value="Threonyl-trna Synthetase, Chain A, domain 2"/>
    <property type="match status" value="1"/>
</dbReference>
<reference evidence="17" key="1">
    <citation type="journal article" date="2023" name="Commun. Biol.">
        <title>Genome analysis of Parmales, the sister group of diatoms, reveals the evolutionary specialization of diatoms from phago-mixotrophs to photoautotrophs.</title>
        <authorList>
            <person name="Ban H."/>
            <person name="Sato S."/>
            <person name="Yoshikawa S."/>
            <person name="Yamada K."/>
            <person name="Nakamura Y."/>
            <person name="Ichinomiya M."/>
            <person name="Sato N."/>
            <person name="Blanc-Mathieu R."/>
            <person name="Endo H."/>
            <person name="Kuwata A."/>
            <person name="Ogata H."/>
        </authorList>
    </citation>
    <scope>NUCLEOTIDE SEQUENCE [LARGE SCALE GENOMIC DNA]</scope>
</reference>
<dbReference type="InterPro" id="IPR059090">
    <property type="entry name" value="ALA1_helical"/>
</dbReference>
<feature type="binding site" evidence="13">
    <location>
        <position position="751"/>
    </location>
    <ligand>
        <name>Zn(2+)</name>
        <dbReference type="ChEBI" id="CHEBI:29105"/>
    </ligand>
</feature>
<dbReference type="InterPro" id="IPR018165">
    <property type="entry name" value="Ala-tRNA-synth_IIc_core"/>
</dbReference>
<keyword evidence="8 13" id="KW-0067">ATP-binding</keyword>
<keyword evidence="14" id="KW-0175">Coiled coil</keyword>
<dbReference type="EMBL" id="BRYA01000830">
    <property type="protein sequence ID" value="GMI33581.1"/>
    <property type="molecule type" value="Genomic_DNA"/>
</dbReference>
<evidence type="ECO:0000259" key="15">
    <source>
        <dbReference type="PROSITE" id="PS50860"/>
    </source>
</evidence>
<comment type="function">
    <text evidence="13">Catalyzes the attachment of alanine to tRNA(Ala) in a two-step reaction: alanine is first activated by ATP to form Ala-AMP and then transferred to the acceptor end of tRNA(Ala). Also edits incorrectly charged tRNA(Ala) via its editing domain.</text>
</comment>
<dbReference type="FunFam" id="3.30.930.10:FF:000011">
    <property type="entry name" value="Alanine--tRNA ligase, cytoplasmic"/>
    <property type="match status" value="1"/>
</dbReference>
<keyword evidence="13" id="KW-0496">Mitochondrion</keyword>
<comment type="caution">
    <text evidence="16">The sequence shown here is derived from an EMBL/GenBank/DDBJ whole genome shotgun (WGS) entry which is preliminary data.</text>
</comment>
<dbReference type="GO" id="GO:0002161">
    <property type="term" value="F:aminoacyl-tRNA deacylase activity"/>
    <property type="evidence" value="ECO:0007669"/>
    <property type="project" value="TreeGrafter"/>
</dbReference>
<dbReference type="PROSITE" id="PS50860">
    <property type="entry name" value="AA_TRNA_LIGASE_II_ALA"/>
    <property type="match status" value="1"/>
</dbReference>
<comment type="subunit">
    <text evidence="13">Monomer.</text>
</comment>
<dbReference type="Gene3D" id="2.40.30.130">
    <property type="match status" value="1"/>
</dbReference>
<dbReference type="Pfam" id="PF26023">
    <property type="entry name" value="ALA1"/>
    <property type="match status" value="1"/>
</dbReference>
<evidence type="ECO:0000256" key="6">
    <source>
        <dbReference type="ARBA" id="ARBA00022741"/>
    </source>
</evidence>
<comment type="similarity">
    <text evidence="2">Belongs to the class-II aminoacyl-tRNA synthetase family. Alax-L subfamily.</text>
</comment>
<dbReference type="HAMAP" id="MF_00036_B">
    <property type="entry name" value="Ala_tRNA_synth_B"/>
    <property type="match status" value="1"/>
</dbReference>
<dbReference type="PANTHER" id="PTHR11777:SF9">
    <property type="entry name" value="ALANINE--TRNA LIGASE, CYTOPLASMIC"/>
    <property type="match status" value="1"/>
</dbReference>
<evidence type="ECO:0000256" key="3">
    <source>
        <dbReference type="ARBA" id="ARBA00022555"/>
    </source>
</evidence>
<dbReference type="InterPro" id="IPR002318">
    <property type="entry name" value="Ala-tRNA-lgiase_IIc"/>
</dbReference>
<keyword evidence="10 13" id="KW-0648">Protein biosynthesis</keyword>
<dbReference type="GO" id="GO:0009507">
    <property type="term" value="C:chloroplast"/>
    <property type="evidence" value="ECO:0007669"/>
    <property type="project" value="UniProtKB-SubCell"/>
</dbReference>
<dbReference type="GO" id="GO:0005739">
    <property type="term" value="C:mitochondrion"/>
    <property type="evidence" value="ECO:0007669"/>
    <property type="project" value="UniProtKB-SubCell"/>
</dbReference>
<dbReference type="GO" id="GO:0008270">
    <property type="term" value="F:zinc ion binding"/>
    <property type="evidence" value="ECO:0007669"/>
    <property type="project" value="UniProtKB-UniRule"/>
</dbReference>
<dbReference type="Proteomes" id="UP001165065">
    <property type="component" value="Unassembled WGS sequence"/>
</dbReference>
<comment type="subcellular location">
    <subcellularLocation>
        <location evidence="13">Mitochondrion</location>
    </subcellularLocation>
    <subcellularLocation>
        <location evidence="13">Cytoplasm</location>
    </subcellularLocation>
    <subcellularLocation>
        <location evidence="1">Plastid</location>
        <location evidence="1">Chloroplast</location>
    </subcellularLocation>
</comment>
<dbReference type="PRINTS" id="PR00980">
    <property type="entry name" value="TRNASYNTHALA"/>
</dbReference>
<keyword evidence="9 13" id="KW-0694">RNA-binding</keyword>
<keyword evidence="7 13" id="KW-0862">Zinc</keyword>
<dbReference type="AlphaFoldDB" id="A0A9W7G4W6"/>
<keyword evidence="6 13" id="KW-0547">Nucleotide-binding</keyword>
<keyword evidence="13" id="KW-0963">Cytoplasm</keyword>
<evidence type="ECO:0000256" key="13">
    <source>
        <dbReference type="HAMAP-Rule" id="MF_03133"/>
    </source>
</evidence>
<feature type="binding site" evidence="13">
    <location>
        <position position="623"/>
    </location>
    <ligand>
        <name>Zn(2+)</name>
        <dbReference type="ChEBI" id="CHEBI:29105"/>
    </ligand>
</feature>
<proteinExistence type="inferred from homology"/>
<feature type="binding site" evidence="13">
    <location>
        <position position="747"/>
    </location>
    <ligand>
        <name>Zn(2+)</name>
        <dbReference type="ChEBI" id="CHEBI:29105"/>
    </ligand>
</feature>
<protein>
    <recommendedName>
        <fullName evidence="13">Alanine--tRNA ligase</fullName>
        <ecNumber evidence="13">6.1.1.7</ecNumber>
    </recommendedName>
    <alternativeName>
        <fullName evidence="13">Alanyl-tRNA synthetase</fullName>
        <shortName evidence="13">AlaRS</shortName>
    </alternativeName>
</protein>
<feature type="binding site" evidence="13">
    <location>
        <position position="619"/>
    </location>
    <ligand>
        <name>Zn(2+)</name>
        <dbReference type="ChEBI" id="CHEBI:29105"/>
    </ligand>
</feature>
<keyword evidence="17" id="KW-1185">Reference proteome</keyword>
<name>A0A9W7G4W6_9STRA</name>
<evidence type="ECO:0000256" key="7">
    <source>
        <dbReference type="ARBA" id="ARBA00022833"/>
    </source>
</evidence>
<evidence type="ECO:0000256" key="11">
    <source>
        <dbReference type="ARBA" id="ARBA00023146"/>
    </source>
</evidence>
<evidence type="ECO:0000313" key="16">
    <source>
        <dbReference type="EMBL" id="GMI33581.1"/>
    </source>
</evidence>
<evidence type="ECO:0000256" key="12">
    <source>
        <dbReference type="ARBA" id="ARBA00048300"/>
    </source>
</evidence>
<comment type="cofactor">
    <cofactor evidence="13">
        <name>Zn(2+)</name>
        <dbReference type="ChEBI" id="CHEBI:29105"/>
    </cofactor>
    <text evidence="13">Binds 1 zinc ion per subunit.</text>
</comment>
<dbReference type="InterPro" id="IPR050058">
    <property type="entry name" value="Ala-tRNA_ligase"/>
</dbReference>
<dbReference type="GO" id="GO:0000049">
    <property type="term" value="F:tRNA binding"/>
    <property type="evidence" value="ECO:0007669"/>
    <property type="project" value="UniProtKB-KW"/>
</dbReference>
<dbReference type="SMART" id="SM00863">
    <property type="entry name" value="tRNA_SAD"/>
    <property type="match status" value="1"/>
</dbReference>
<dbReference type="CDD" id="cd00673">
    <property type="entry name" value="AlaRS_core"/>
    <property type="match status" value="1"/>
</dbReference>
<dbReference type="Pfam" id="PF07973">
    <property type="entry name" value="tRNA_SAD"/>
    <property type="match status" value="1"/>
</dbReference>
<dbReference type="InterPro" id="IPR003156">
    <property type="entry name" value="DHHA1_dom"/>
</dbReference>
<comment type="catalytic activity">
    <reaction evidence="12 13">
        <text>tRNA(Ala) + L-alanine + ATP = L-alanyl-tRNA(Ala) + AMP + diphosphate</text>
        <dbReference type="Rhea" id="RHEA:12540"/>
        <dbReference type="Rhea" id="RHEA-COMP:9657"/>
        <dbReference type="Rhea" id="RHEA-COMP:9923"/>
        <dbReference type="ChEBI" id="CHEBI:30616"/>
        <dbReference type="ChEBI" id="CHEBI:33019"/>
        <dbReference type="ChEBI" id="CHEBI:57972"/>
        <dbReference type="ChEBI" id="CHEBI:78442"/>
        <dbReference type="ChEBI" id="CHEBI:78497"/>
        <dbReference type="ChEBI" id="CHEBI:456215"/>
        <dbReference type="EC" id="6.1.1.7"/>
    </reaction>
</comment>
<feature type="coiled-coil region" evidence="14">
    <location>
        <begin position="439"/>
        <end position="466"/>
    </location>
</feature>
<dbReference type="SUPFAM" id="SSF101353">
    <property type="entry name" value="Putative anticodon-binding domain of alanyl-tRNA synthetase (AlaRS)"/>
    <property type="match status" value="1"/>
</dbReference>
<evidence type="ECO:0000256" key="5">
    <source>
        <dbReference type="ARBA" id="ARBA00022723"/>
    </source>
</evidence>
<dbReference type="EC" id="6.1.1.7" evidence="13"/>
<dbReference type="InterPro" id="IPR012947">
    <property type="entry name" value="tRNA_SAD"/>
</dbReference>
<comment type="domain">
    <text evidence="13">Consists of three domains; the N-terminal catalytic domain, the editing domain and the C-terminal C-Ala domain. The editing domain removes incorrectly charged amino acids, while the C-Ala domain, along with tRNA(Ala), serves as a bridge to cooperatively bring together the editing and aminoacylation centers thus stimulating deacylation of misacylated tRNAs.</text>
</comment>
<keyword evidence="11 13" id="KW-0030">Aminoacyl-tRNA synthetase</keyword>
<dbReference type="Pfam" id="PF02272">
    <property type="entry name" value="DHHA1"/>
    <property type="match status" value="1"/>
</dbReference>
<dbReference type="GO" id="GO:0005524">
    <property type="term" value="F:ATP binding"/>
    <property type="evidence" value="ECO:0007669"/>
    <property type="project" value="UniProtKB-UniRule"/>
</dbReference>
<dbReference type="InterPro" id="IPR009000">
    <property type="entry name" value="Transl_B-barrel_sf"/>
</dbReference>
<evidence type="ECO:0000256" key="4">
    <source>
        <dbReference type="ARBA" id="ARBA00022598"/>
    </source>
</evidence>
<evidence type="ECO:0000256" key="14">
    <source>
        <dbReference type="SAM" id="Coils"/>
    </source>
</evidence>
<dbReference type="InterPro" id="IPR018163">
    <property type="entry name" value="Thr/Ala-tRNA-synth_IIc_edit"/>
</dbReference>
<dbReference type="GO" id="GO:0004813">
    <property type="term" value="F:alanine-tRNA ligase activity"/>
    <property type="evidence" value="ECO:0007669"/>
    <property type="project" value="UniProtKB-UniRule"/>
</dbReference>
<feature type="domain" description="Alanyl-transfer RNA synthetases family profile" evidence="15">
    <location>
        <begin position="23"/>
        <end position="790"/>
    </location>
</feature>
<evidence type="ECO:0000313" key="17">
    <source>
        <dbReference type="Proteomes" id="UP001165065"/>
    </source>
</evidence>
<keyword evidence="4 13" id="KW-0436">Ligase</keyword>
<evidence type="ECO:0000256" key="2">
    <source>
        <dbReference type="ARBA" id="ARBA00008429"/>
    </source>
</evidence>
<dbReference type="Gene3D" id="3.30.930.10">
    <property type="entry name" value="Bira Bifunctional Protein, Domain 2"/>
    <property type="match status" value="1"/>
</dbReference>
<keyword evidence="5 13" id="KW-0479">Metal-binding</keyword>
<evidence type="ECO:0000256" key="8">
    <source>
        <dbReference type="ARBA" id="ARBA00022840"/>
    </source>
</evidence>
<dbReference type="InterPro" id="IPR045864">
    <property type="entry name" value="aa-tRNA-synth_II/BPL/LPL"/>
</dbReference>
<gene>
    <name evidence="16" type="ORF">TrCOL_g46</name>
</gene>